<protein>
    <submittedName>
        <fullName evidence="2">Uncharacterized protein</fullName>
    </submittedName>
</protein>
<comment type="caution">
    <text evidence="2">The sequence shown here is derived from an EMBL/GenBank/DDBJ whole genome shotgun (WGS) entry which is preliminary data.</text>
</comment>
<name>A0AAJ0DJQ2_9PEZI</name>
<reference evidence="2" key="1">
    <citation type="submission" date="2023-04" db="EMBL/GenBank/DDBJ databases">
        <title>Black Yeasts Isolated from many extreme environments.</title>
        <authorList>
            <person name="Coleine C."/>
            <person name="Stajich J.E."/>
            <person name="Selbmann L."/>
        </authorList>
    </citation>
    <scope>NUCLEOTIDE SEQUENCE</scope>
    <source>
        <strain evidence="2">CCFEE 5312</strain>
    </source>
</reference>
<sequence>MVCGASVILKPGQIVVRERRERTDRDRFRQHKRANDAELQSAKDDHRRVAIAKNDIEWQLKRDIVEIEKRHKFKLTQKDADHAEIVNKLQKALEQAEARSRREVENVKKTHDNTVEKLRTS</sequence>
<dbReference type="EMBL" id="JAWDJX010000027">
    <property type="protein sequence ID" value="KAK3051229.1"/>
    <property type="molecule type" value="Genomic_DNA"/>
</dbReference>
<evidence type="ECO:0000313" key="3">
    <source>
        <dbReference type="Proteomes" id="UP001271007"/>
    </source>
</evidence>
<organism evidence="2 3">
    <name type="scientific">Extremus antarcticus</name>
    <dbReference type="NCBI Taxonomy" id="702011"/>
    <lineage>
        <taxon>Eukaryota</taxon>
        <taxon>Fungi</taxon>
        <taxon>Dikarya</taxon>
        <taxon>Ascomycota</taxon>
        <taxon>Pezizomycotina</taxon>
        <taxon>Dothideomycetes</taxon>
        <taxon>Dothideomycetidae</taxon>
        <taxon>Mycosphaerellales</taxon>
        <taxon>Extremaceae</taxon>
        <taxon>Extremus</taxon>
    </lineage>
</organism>
<evidence type="ECO:0000256" key="1">
    <source>
        <dbReference type="SAM" id="MobiDB-lite"/>
    </source>
</evidence>
<accession>A0AAJ0DJQ2</accession>
<dbReference type="Proteomes" id="UP001271007">
    <property type="component" value="Unassembled WGS sequence"/>
</dbReference>
<proteinExistence type="predicted"/>
<feature type="region of interest" description="Disordered" evidence="1">
    <location>
        <begin position="97"/>
        <end position="121"/>
    </location>
</feature>
<gene>
    <name evidence="2" type="ORF">LTR09_007625</name>
</gene>
<dbReference type="AlphaFoldDB" id="A0AAJ0DJQ2"/>
<keyword evidence="3" id="KW-1185">Reference proteome</keyword>
<evidence type="ECO:0000313" key="2">
    <source>
        <dbReference type="EMBL" id="KAK3051229.1"/>
    </source>
</evidence>
<feature type="region of interest" description="Disordered" evidence="1">
    <location>
        <begin position="21"/>
        <end position="41"/>
    </location>
</feature>